<organism evidence="1 2">
    <name type="scientific">Mycolicibacterium moriokaense</name>
    <dbReference type="NCBI Taxonomy" id="39691"/>
    <lineage>
        <taxon>Bacteria</taxon>
        <taxon>Bacillati</taxon>
        <taxon>Actinomycetota</taxon>
        <taxon>Actinomycetes</taxon>
        <taxon>Mycobacteriales</taxon>
        <taxon>Mycobacteriaceae</taxon>
        <taxon>Mycolicibacterium</taxon>
    </lineage>
</organism>
<proteinExistence type="predicted"/>
<comment type="caution">
    <text evidence="1">The sequence shown here is derived from an EMBL/GenBank/DDBJ whole genome shotgun (WGS) entry which is preliminary data.</text>
</comment>
<evidence type="ECO:0000313" key="1">
    <source>
        <dbReference type="EMBL" id="PXW99967.1"/>
    </source>
</evidence>
<keyword evidence="2" id="KW-1185">Reference proteome</keyword>
<evidence type="ECO:0008006" key="3">
    <source>
        <dbReference type="Google" id="ProtNLM"/>
    </source>
</evidence>
<gene>
    <name evidence="1" type="ORF">C8E89_13745</name>
</gene>
<name>A0A318H9X5_9MYCO</name>
<dbReference type="Proteomes" id="UP000247781">
    <property type="component" value="Unassembled WGS sequence"/>
</dbReference>
<protein>
    <recommendedName>
        <fullName evidence="3">HNH endonuclease</fullName>
    </recommendedName>
</protein>
<reference evidence="1 2" key="2">
    <citation type="submission" date="2018-06" db="EMBL/GenBank/DDBJ databases">
        <title>Sequencing of bacterial isolates from soil warming experiment in Harvard Forest, Massachusetts, USA.</title>
        <authorList>
            <person name="Deangelis K.PhD."/>
        </authorList>
    </citation>
    <scope>NUCLEOTIDE SEQUENCE [LARGE SCALE GENOMIC DNA]</scope>
    <source>
        <strain evidence="1 2">GAS496</strain>
    </source>
</reference>
<evidence type="ECO:0000313" key="2">
    <source>
        <dbReference type="Proteomes" id="UP000247781"/>
    </source>
</evidence>
<feature type="non-terminal residue" evidence="1">
    <location>
        <position position="46"/>
    </location>
</feature>
<dbReference type="EMBL" id="QJJU01000037">
    <property type="protein sequence ID" value="PXW99967.1"/>
    <property type="molecule type" value="Genomic_DNA"/>
</dbReference>
<dbReference type="AlphaFoldDB" id="A0A318H9X5"/>
<sequence>MFDGSLPEIGDLTALDDAALVDAAAGWSRTENAACARKTAVMAELF</sequence>
<reference evidence="2" key="1">
    <citation type="submission" date="2018-05" db="EMBL/GenBank/DDBJ databases">
        <authorList>
            <person name="Deangelis K."/>
            <person name="Huntemann M."/>
            <person name="Clum A."/>
            <person name="Pillay M."/>
            <person name="Palaniappan K."/>
            <person name="Varghese N."/>
            <person name="Mikhailova N."/>
            <person name="Stamatis D."/>
            <person name="Reddy T."/>
            <person name="Daum C."/>
            <person name="Shapiro N."/>
            <person name="Ivanova N."/>
            <person name="Kyrpides N."/>
            <person name="Woyke T."/>
        </authorList>
    </citation>
    <scope>NUCLEOTIDE SEQUENCE [LARGE SCALE GENOMIC DNA]</scope>
    <source>
        <strain evidence="2">GAS496</strain>
    </source>
</reference>
<accession>A0A318H9X5</accession>